<dbReference type="InterPro" id="IPR001466">
    <property type="entry name" value="Beta-lactam-related"/>
</dbReference>
<dbReference type="PANTHER" id="PTHR46825:SF9">
    <property type="entry name" value="BETA-LACTAMASE-RELATED DOMAIN-CONTAINING PROTEIN"/>
    <property type="match status" value="1"/>
</dbReference>
<dbReference type="EMBL" id="BONC01000004">
    <property type="protein sequence ID" value="GIF54852.1"/>
    <property type="molecule type" value="Genomic_DNA"/>
</dbReference>
<evidence type="ECO:0000313" key="3">
    <source>
        <dbReference type="Proteomes" id="UP000624325"/>
    </source>
</evidence>
<feature type="domain" description="Beta-lactamase-related" evidence="1">
    <location>
        <begin position="6"/>
        <end position="296"/>
    </location>
</feature>
<proteinExistence type="predicted"/>
<dbReference type="Pfam" id="PF00144">
    <property type="entry name" value="Beta-lactamase"/>
    <property type="match status" value="1"/>
</dbReference>
<sequence>MIDGLDDLCARALAEHGCASVSVAVAEGDRVVFARAYGLADVAARRTATPGTVYGLASITKAFTATAVCLAADDGLVDLDAPIGGSGPTPRQLLQHRGGYPAFYGFHYDDGPPPVDIARYRRLVREPGSDFEYSNIGYQDLGALVEAVTGQDLGGYLRERIAEPLQLSSFGYGAGYPAAARRYSADGRAYATCHTDHPAASAGWATARDVALFARTANRLLRPATVAAMFAAEPVNEQVGYGFGRVVSPGPGPVTHSHGGGMGGIATMMIDLPEHDTSVAVLTNCTDKSARDAVVAHLVGGIAAGFSNQQVNPITEQVRPMTLQPGAWAGEISTSEGDVPLRLTVLAEDQVEIRLADQPPAVVRAEATTRWDLRTSLQSQLPTGDARVNSPHLALELRVDGELLTGRASAYKDGDREGWLGAYLVHSCELRPCGQSR</sequence>
<keyword evidence="3" id="KW-1185">Reference proteome</keyword>
<name>A0ABQ4BWE9_9ACTN</name>
<comment type="caution">
    <text evidence="2">The sequence shown here is derived from an EMBL/GenBank/DDBJ whole genome shotgun (WGS) entry which is preliminary data.</text>
</comment>
<dbReference type="Proteomes" id="UP000624325">
    <property type="component" value="Unassembled WGS sequence"/>
</dbReference>
<gene>
    <name evidence="2" type="ORF">Air01nite_09470</name>
</gene>
<protein>
    <recommendedName>
        <fullName evidence="1">Beta-lactamase-related domain-containing protein</fullName>
    </recommendedName>
</protein>
<accession>A0ABQ4BWE9</accession>
<dbReference type="RefSeq" id="WP_203700550.1">
    <property type="nucleotide sequence ID" value="NZ_BAAALU010000013.1"/>
</dbReference>
<dbReference type="InterPro" id="IPR012338">
    <property type="entry name" value="Beta-lactam/transpept-like"/>
</dbReference>
<dbReference type="PANTHER" id="PTHR46825">
    <property type="entry name" value="D-ALANYL-D-ALANINE-CARBOXYPEPTIDASE/ENDOPEPTIDASE AMPH"/>
    <property type="match status" value="1"/>
</dbReference>
<dbReference type="SUPFAM" id="SSF56601">
    <property type="entry name" value="beta-lactamase/transpeptidase-like"/>
    <property type="match status" value="1"/>
</dbReference>
<dbReference type="InterPro" id="IPR050491">
    <property type="entry name" value="AmpC-like"/>
</dbReference>
<organism evidence="2 3">
    <name type="scientific">Asanoa iriomotensis</name>
    <dbReference type="NCBI Taxonomy" id="234613"/>
    <lineage>
        <taxon>Bacteria</taxon>
        <taxon>Bacillati</taxon>
        <taxon>Actinomycetota</taxon>
        <taxon>Actinomycetes</taxon>
        <taxon>Micromonosporales</taxon>
        <taxon>Micromonosporaceae</taxon>
        <taxon>Asanoa</taxon>
    </lineage>
</organism>
<evidence type="ECO:0000313" key="2">
    <source>
        <dbReference type="EMBL" id="GIF54852.1"/>
    </source>
</evidence>
<reference evidence="2 3" key="1">
    <citation type="submission" date="2021-01" db="EMBL/GenBank/DDBJ databases">
        <title>Whole genome shotgun sequence of Asanoa iriomotensis NBRC 100142.</title>
        <authorList>
            <person name="Komaki H."/>
            <person name="Tamura T."/>
        </authorList>
    </citation>
    <scope>NUCLEOTIDE SEQUENCE [LARGE SCALE GENOMIC DNA]</scope>
    <source>
        <strain evidence="2 3">NBRC 100142</strain>
    </source>
</reference>
<evidence type="ECO:0000259" key="1">
    <source>
        <dbReference type="Pfam" id="PF00144"/>
    </source>
</evidence>
<dbReference type="Gene3D" id="3.40.710.10">
    <property type="entry name" value="DD-peptidase/beta-lactamase superfamily"/>
    <property type="match status" value="1"/>
</dbReference>